<dbReference type="AlphaFoldDB" id="A0A8S1VRW6"/>
<comment type="caution">
    <text evidence="1">The sequence shown here is derived from an EMBL/GenBank/DDBJ whole genome shotgun (WGS) entry which is preliminary data.</text>
</comment>
<dbReference type="EMBL" id="CAJJDO010000072">
    <property type="protein sequence ID" value="CAD8179451.1"/>
    <property type="molecule type" value="Genomic_DNA"/>
</dbReference>
<evidence type="ECO:0000313" key="2">
    <source>
        <dbReference type="Proteomes" id="UP000689195"/>
    </source>
</evidence>
<keyword evidence="2" id="KW-1185">Reference proteome</keyword>
<organism evidence="1 2">
    <name type="scientific">Paramecium pentaurelia</name>
    <dbReference type="NCBI Taxonomy" id="43138"/>
    <lineage>
        <taxon>Eukaryota</taxon>
        <taxon>Sar</taxon>
        <taxon>Alveolata</taxon>
        <taxon>Ciliophora</taxon>
        <taxon>Intramacronucleata</taxon>
        <taxon>Oligohymenophorea</taxon>
        <taxon>Peniculida</taxon>
        <taxon>Parameciidae</taxon>
        <taxon>Paramecium</taxon>
    </lineage>
</organism>
<accession>A0A8S1VRW6</accession>
<reference evidence="1" key="1">
    <citation type="submission" date="2021-01" db="EMBL/GenBank/DDBJ databases">
        <authorList>
            <consortium name="Genoscope - CEA"/>
            <person name="William W."/>
        </authorList>
    </citation>
    <scope>NUCLEOTIDE SEQUENCE</scope>
</reference>
<proteinExistence type="predicted"/>
<gene>
    <name evidence="1" type="ORF">PPENT_87.1.T0720048</name>
</gene>
<dbReference type="Proteomes" id="UP000689195">
    <property type="component" value="Unassembled WGS sequence"/>
</dbReference>
<protein>
    <submittedName>
        <fullName evidence="1">Uncharacterized protein</fullName>
    </submittedName>
</protein>
<sequence>MKFLILIGQVLASDQVQLYSINPNNQSMLQSVDKSKLNESLHPEVRPILPKSKSNQIKGAKIDQIKGVRIFISQEITNGLNSLIQILLLLRNIILLMESIMEDCKVEIEKKMEFYLSKRSQYKKENVIILMVQSLMELEIRQSQ</sequence>
<evidence type="ECO:0000313" key="1">
    <source>
        <dbReference type="EMBL" id="CAD8179451.1"/>
    </source>
</evidence>
<name>A0A8S1VRW6_9CILI</name>